<evidence type="ECO:0000313" key="2">
    <source>
        <dbReference type="Proteomes" id="UP000828390"/>
    </source>
</evidence>
<reference evidence="1" key="1">
    <citation type="journal article" date="2019" name="bioRxiv">
        <title>The Genome of the Zebra Mussel, Dreissena polymorpha: A Resource for Invasive Species Research.</title>
        <authorList>
            <person name="McCartney M.A."/>
            <person name="Auch B."/>
            <person name="Kono T."/>
            <person name="Mallez S."/>
            <person name="Zhang Y."/>
            <person name="Obille A."/>
            <person name="Becker A."/>
            <person name="Abrahante J.E."/>
            <person name="Garbe J."/>
            <person name="Badalamenti J.P."/>
            <person name="Herman A."/>
            <person name="Mangelson H."/>
            <person name="Liachko I."/>
            <person name="Sullivan S."/>
            <person name="Sone E.D."/>
            <person name="Koren S."/>
            <person name="Silverstein K.A.T."/>
            <person name="Beckman K.B."/>
            <person name="Gohl D.M."/>
        </authorList>
    </citation>
    <scope>NUCLEOTIDE SEQUENCE</scope>
    <source>
        <strain evidence="1">Duluth1</strain>
        <tissue evidence="1">Whole animal</tissue>
    </source>
</reference>
<dbReference type="EMBL" id="JAIWYP010000002">
    <property type="protein sequence ID" value="KAH3871703.1"/>
    <property type="molecule type" value="Genomic_DNA"/>
</dbReference>
<dbReference type="Proteomes" id="UP000828390">
    <property type="component" value="Unassembled WGS sequence"/>
</dbReference>
<evidence type="ECO:0000313" key="1">
    <source>
        <dbReference type="EMBL" id="KAH3871703.1"/>
    </source>
</evidence>
<dbReference type="AlphaFoldDB" id="A0A9D4M7P2"/>
<organism evidence="1 2">
    <name type="scientific">Dreissena polymorpha</name>
    <name type="common">Zebra mussel</name>
    <name type="synonym">Mytilus polymorpha</name>
    <dbReference type="NCBI Taxonomy" id="45954"/>
    <lineage>
        <taxon>Eukaryota</taxon>
        <taxon>Metazoa</taxon>
        <taxon>Spiralia</taxon>
        <taxon>Lophotrochozoa</taxon>
        <taxon>Mollusca</taxon>
        <taxon>Bivalvia</taxon>
        <taxon>Autobranchia</taxon>
        <taxon>Heteroconchia</taxon>
        <taxon>Euheterodonta</taxon>
        <taxon>Imparidentia</taxon>
        <taxon>Neoheterodontei</taxon>
        <taxon>Myida</taxon>
        <taxon>Dreissenoidea</taxon>
        <taxon>Dreissenidae</taxon>
        <taxon>Dreissena</taxon>
    </lineage>
</organism>
<reference evidence="1" key="2">
    <citation type="submission" date="2020-11" db="EMBL/GenBank/DDBJ databases">
        <authorList>
            <person name="McCartney M.A."/>
            <person name="Auch B."/>
            <person name="Kono T."/>
            <person name="Mallez S."/>
            <person name="Becker A."/>
            <person name="Gohl D.M."/>
            <person name="Silverstein K.A.T."/>
            <person name="Koren S."/>
            <person name="Bechman K.B."/>
            <person name="Herman A."/>
            <person name="Abrahante J.E."/>
            <person name="Garbe J."/>
        </authorList>
    </citation>
    <scope>NUCLEOTIDE SEQUENCE</scope>
    <source>
        <strain evidence="1">Duluth1</strain>
        <tissue evidence="1">Whole animal</tissue>
    </source>
</reference>
<sequence>MRSDGIATMPIYLLTVCGLPLDTVVETLLRHALKACMQHNHTTTTVDYTAQDP</sequence>
<comment type="caution">
    <text evidence="1">The sequence shown here is derived from an EMBL/GenBank/DDBJ whole genome shotgun (WGS) entry which is preliminary data.</text>
</comment>
<keyword evidence="2" id="KW-1185">Reference proteome</keyword>
<protein>
    <submittedName>
        <fullName evidence="1">Uncharacterized protein</fullName>
    </submittedName>
</protein>
<gene>
    <name evidence="1" type="ORF">DPMN_034914</name>
</gene>
<name>A0A9D4M7P2_DREPO</name>
<accession>A0A9D4M7P2</accession>
<proteinExistence type="predicted"/>